<evidence type="ECO:0000256" key="1">
    <source>
        <dbReference type="SAM" id="MobiDB-lite"/>
    </source>
</evidence>
<sequence>MKPTSTATTVDVGITETAAATETSEDPKNSTSEIAMPTDTSEIPESSTAETAELKNCEKCDLEARHSCFISLHIDSNVTSESLNPDCVLCENCCDDAFLHM</sequence>
<dbReference type="HOGENOM" id="CLU_2294281_0_0_1"/>
<gene>
    <name evidence="2" type="ORF">CRE_22267</name>
</gene>
<feature type="region of interest" description="Disordered" evidence="1">
    <location>
        <begin position="1"/>
        <end position="48"/>
    </location>
</feature>
<dbReference type="AlphaFoldDB" id="E3NVM6"/>
<protein>
    <submittedName>
        <fullName evidence="2">Uncharacterized protein</fullName>
    </submittedName>
</protein>
<dbReference type="InParanoid" id="E3NVM6"/>
<dbReference type="EMBL" id="DS271040">
    <property type="protein sequence ID" value="EFO98762.1"/>
    <property type="molecule type" value="Genomic_DNA"/>
</dbReference>
<feature type="compositionally biased region" description="Polar residues" evidence="1">
    <location>
        <begin position="29"/>
        <end position="48"/>
    </location>
</feature>
<evidence type="ECO:0000313" key="3">
    <source>
        <dbReference type="Proteomes" id="UP000008281"/>
    </source>
</evidence>
<reference evidence="2" key="1">
    <citation type="submission" date="2007-07" db="EMBL/GenBank/DDBJ databases">
        <title>PCAP assembly of the Caenorhabditis remanei genome.</title>
        <authorList>
            <consortium name="The Caenorhabditis remanei Sequencing Consortium"/>
            <person name="Wilson R.K."/>
        </authorList>
    </citation>
    <scope>NUCLEOTIDE SEQUENCE [LARGE SCALE GENOMIC DNA]</scope>
    <source>
        <strain evidence="2">PB4641</strain>
    </source>
</reference>
<name>E3NVM6_CAERE</name>
<organism evidence="3">
    <name type="scientific">Caenorhabditis remanei</name>
    <name type="common">Caenorhabditis vulgaris</name>
    <dbReference type="NCBI Taxonomy" id="31234"/>
    <lineage>
        <taxon>Eukaryota</taxon>
        <taxon>Metazoa</taxon>
        <taxon>Ecdysozoa</taxon>
        <taxon>Nematoda</taxon>
        <taxon>Chromadorea</taxon>
        <taxon>Rhabditida</taxon>
        <taxon>Rhabditina</taxon>
        <taxon>Rhabditomorpha</taxon>
        <taxon>Rhabditoidea</taxon>
        <taxon>Rhabditidae</taxon>
        <taxon>Peloderinae</taxon>
        <taxon>Caenorhabditis</taxon>
    </lineage>
</organism>
<proteinExistence type="predicted"/>
<accession>E3NVM6</accession>
<dbReference type="Proteomes" id="UP000008281">
    <property type="component" value="Unassembled WGS sequence"/>
</dbReference>
<keyword evidence="3" id="KW-1185">Reference proteome</keyword>
<evidence type="ECO:0000313" key="2">
    <source>
        <dbReference type="EMBL" id="EFO98762.1"/>
    </source>
</evidence>